<dbReference type="PANTHER" id="PTHR36109">
    <property type="entry name" value="MEMBRANE PROTEIN-RELATED"/>
    <property type="match status" value="1"/>
</dbReference>
<proteinExistence type="predicted"/>
<accession>A0A1R3U890</accession>
<dbReference type="AlphaFoldDB" id="A0A1R3U890"/>
<dbReference type="InterPro" id="IPR052948">
    <property type="entry name" value="Low_temp-induced_all0457"/>
</dbReference>
<protein>
    <recommendedName>
        <fullName evidence="3">DUF3341 domain-containing protein</fullName>
    </recommendedName>
</protein>
<dbReference type="PANTHER" id="PTHR36109:SF2">
    <property type="entry name" value="MEMBRANE PROTEIN"/>
    <property type="match status" value="1"/>
</dbReference>
<organism evidence="1 2">
    <name type="scientific">Agrobacterium rosae</name>
    <dbReference type="NCBI Taxonomy" id="1972867"/>
    <lineage>
        <taxon>Bacteria</taxon>
        <taxon>Pseudomonadati</taxon>
        <taxon>Pseudomonadota</taxon>
        <taxon>Alphaproteobacteria</taxon>
        <taxon>Hyphomicrobiales</taxon>
        <taxon>Rhizobiaceae</taxon>
        <taxon>Rhizobium/Agrobacterium group</taxon>
        <taxon>Agrobacterium</taxon>
    </lineage>
</organism>
<gene>
    <name evidence="1" type="ORF">DSM25559_4458</name>
</gene>
<evidence type="ECO:0000313" key="1">
    <source>
        <dbReference type="EMBL" id="SCX34395.1"/>
    </source>
</evidence>
<dbReference type="Proteomes" id="UP000187891">
    <property type="component" value="Unassembled WGS sequence"/>
</dbReference>
<sequence>MPRVTGLFQYRYGAEQAVRCVKRLGIDSRDIAIFAYDPASMPSPHPSAETSAVAGAGASSIFGGVGGALAGLGLVAIPGAGPLVASGWLVTAITGAAAGGATGGAAGGLLGTLLSSGFTEPEEINRELLNGATVVRVSVPDECFHQVSESFQKFAKSNGDQPENGQVADFVCLRSKEER</sequence>
<name>A0A1R3U890_9HYPH</name>
<dbReference type="RefSeq" id="WP_143239491.1">
    <property type="nucleotide sequence ID" value="NZ_FMUE01000015.1"/>
</dbReference>
<evidence type="ECO:0008006" key="3">
    <source>
        <dbReference type="Google" id="ProtNLM"/>
    </source>
</evidence>
<evidence type="ECO:0000313" key="2">
    <source>
        <dbReference type="Proteomes" id="UP000187891"/>
    </source>
</evidence>
<reference evidence="2" key="1">
    <citation type="submission" date="2016-10" db="EMBL/GenBank/DDBJ databases">
        <authorList>
            <person name="Wibberg D."/>
        </authorList>
    </citation>
    <scope>NUCLEOTIDE SEQUENCE [LARGE SCALE GENOMIC DNA]</scope>
</reference>
<dbReference type="STRING" id="1907666.DSM25559_4458"/>
<dbReference type="EMBL" id="FMUE01000015">
    <property type="protein sequence ID" value="SCX34395.1"/>
    <property type="molecule type" value="Genomic_DNA"/>
</dbReference>